<sequence>MKKIIAATCLVGAIALPGLAQAREVTLTTQLKDYSGNDAYLAIYVTDANGQYQKTLWVAGKKAKYYKHLGDWARGSGMNPSEFDGVSGASVGSGRSLKVSVELADTLIDAGYQIRIDSAVEDKRDARGDVSVPLTSKGTGKPATGSAYVDSFTYDL</sequence>
<reference evidence="2 3" key="1">
    <citation type="submission" date="2013-12" db="EMBL/GenBank/DDBJ databases">
        <authorList>
            <person name="Formusa P.A."/>
            <person name="Habash M."/>
            <person name="Lee H."/>
            <person name="Trevors J.T."/>
        </authorList>
    </citation>
    <scope>NUCLEOTIDE SEQUENCE [LARGE SCALE GENOMIC DNA]</scope>
    <source>
        <strain evidence="2 3">PD30</strain>
    </source>
</reference>
<proteinExistence type="predicted"/>
<dbReference type="eggNOG" id="ENOG503096N">
    <property type="taxonomic scope" value="Bacteria"/>
</dbReference>
<dbReference type="Proteomes" id="UP000026739">
    <property type="component" value="Unassembled WGS sequence"/>
</dbReference>
<keyword evidence="1" id="KW-0732">Signal</keyword>
<comment type="caution">
    <text evidence="2">The sequence shown here is derived from an EMBL/GenBank/DDBJ whole genome shotgun (WGS) entry which is preliminary data.</text>
</comment>
<dbReference type="InterPro" id="IPR014469">
    <property type="entry name" value="DUF2271"/>
</dbReference>
<organism evidence="2 3">
    <name type="scientific">Pseudomonas mandelii PD30</name>
    <dbReference type="NCBI Taxonomy" id="1419583"/>
    <lineage>
        <taxon>Bacteria</taxon>
        <taxon>Pseudomonadati</taxon>
        <taxon>Pseudomonadota</taxon>
        <taxon>Gammaproteobacteria</taxon>
        <taxon>Pseudomonadales</taxon>
        <taxon>Pseudomonadaceae</taxon>
        <taxon>Pseudomonas</taxon>
    </lineage>
</organism>
<feature type="signal peptide" evidence="1">
    <location>
        <begin position="1"/>
        <end position="22"/>
    </location>
</feature>
<dbReference type="Pfam" id="PF10029">
    <property type="entry name" value="DUF2271"/>
    <property type="match status" value="1"/>
</dbReference>
<dbReference type="RefSeq" id="WP_033060164.1">
    <property type="nucleotide sequence ID" value="NZ_AZQQ01000096.1"/>
</dbReference>
<gene>
    <name evidence="2" type="ORF">V466_23105</name>
</gene>
<evidence type="ECO:0000313" key="2">
    <source>
        <dbReference type="EMBL" id="KDD66734.1"/>
    </source>
</evidence>
<evidence type="ECO:0000256" key="1">
    <source>
        <dbReference type="SAM" id="SignalP"/>
    </source>
</evidence>
<dbReference type="EMBL" id="AZQQ01000096">
    <property type="protein sequence ID" value="KDD66734.1"/>
    <property type="molecule type" value="Genomic_DNA"/>
</dbReference>
<evidence type="ECO:0000313" key="3">
    <source>
        <dbReference type="Proteomes" id="UP000026739"/>
    </source>
</evidence>
<name>A0A059KYC2_9PSED</name>
<dbReference type="AlphaFoldDB" id="A0A059KYC2"/>
<protein>
    <submittedName>
        <fullName evidence="2">Tat pathway signal protein</fullName>
    </submittedName>
</protein>
<accession>A0A059KYC2</accession>
<feature type="chain" id="PRO_5001576288" evidence="1">
    <location>
        <begin position="23"/>
        <end position="156"/>
    </location>
</feature>